<dbReference type="PROSITE" id="PS51257">
    <property type="entry name" value="PROKAR_LIPOPROTEIN"/>
    <property type="match status" value="1"/>
</dbReference>
<evidence type="ECO:0000256" key="4">
    <source>
        <dbReference type="ARBA" id="ARBA00023110"/>
    </source>
</evidence>
<evidence type="ECO:0000256" key="3">
    <source>
        <dbReference type="ARBA" id="ARBA00013194"/>
    </source>
</evidence>
<dbReference type="Proteomes" id="UP000005090">
    <property type="component" value="Chromosome"/>
</dbReference>
<feature type="compositionally biased region" description="Low complexity" evidence="6">
    <location>
        <begin position="290"/>
        <end position="310"/>
    </location>
</feature>
<comment type="similarity">
    <text evidence="2">Belongs to the PpiC/parvulin rotamase family.</text>
</comment>
<dbReference type="SUPFAM" id="SSF109998">
    <property type="entry name" value="Triger factor/SurA peptide-binding domain-like"/>
    <property type="match status" value="1"/>
</dbReference>
<dbReference type="PANTHER" id="PTHR47245:SF2">
    <property type="entry name" value="PEPTIDYL-PROLYL CIS-TRANS ISOMERASE HP_0175-RELATED"/>
    <property type="match status" value="1"/>
</dbReference>
<evidence type="ECO:0000256" key="6">
    <source>
        <dbReference type="SAM" id="MobiDB-lite"/>
    </source>
</evidence>
<keyword evidence="4 5" id="KW-0697">Rotamase</keyword>
<feature type="compositionally biased region" description="Basic and acidic residues" evidence="6">
    <location>
        <begin position="329"/>
        <end position="347"/>
    </location>
</feature>
<dbReference type="Gene3D" id="3.10.50.40">
    <property type="match status" value="1"/>
</dbReference>
<dbReference type="EMBL" id="CM001475">
    <property type="protein sequence ID" value="EIC30679.1"/>
    <property type="molecule type" value="Genomic_DNA"/>
</dbReference>
<accession>H8GMF5</accession>
<dbReference type="InterPro" id="IPR046357">
    <property type="entry name" value="PPIase_dom_sf"/>
</dbReference>
<organism evidence="8 9">
    <name type="scientific">Methylomicrobium album BG8</name>
    <dbReference type="NCBI Taxonomy" id="686340"/>
    <lineage>
        <taxon>Bacteria</taxon>
        <taxon>Pseudomonadati</taxon>
        <taxon>Pseudomonadota</taxon>
        <taxon>Gammaproteobacteria</taxon>
        <taxon>Methylococcales</taxon>
        <taxon>Methylococcaceae</taxon>
        <taxon>Methylomicrobium</taxon>
    </lineage>
</organism>
<protein>
    <recommendedName>
        <fullName evidence="3">peptidylprolyl isomerase</fullName>
        <ecNumber evidence="3">5.2.1.8</ecNumber>
    </recommendedName>
</protein>
<dbReference type="RefSeq" id="WP_005373421.1">
    <property type="nucleotide sequence ID" value="NZ_CM001475.1"/>
</dbReference>
<dbReference type="PROSITE" id="PS50198">
    <property type="entry name" value="PPIC_PPIASE_2"/>
    <property type="match status" value="1"/>
</dbReference>
<evidence type="ECO:0000256" key="5">
    <source>
        <dbReference type="PROSITE-ProRule" id="PRU00278"/>
    </source>
</evidence>
<sequence>MNKKIIPLLVAGAGLVAGCQPQSGGSTDASSAPVTAIVKKEDAVASVNGKYIGKEQLENLEKEIAARAHGATFPKEKLVEELIQRELLVQDALQKQLDKSPEYLEQLEEAKKSILTQTSLKNFFKTNPVTDAEIKAEYDSKIVAETGTEYKARHILVKTEEEAKKIIAELDKGGDFAKLANKYSIDAKESQNGGDLGWFVADQMVKPFSEAVAKLEKGKYTKAPVQTQFGWHVILREDSRAQTPPPLEAVKDQLTPYLQRQKFQKMIEGMRQQAKVEILVPLTEEKPKAEATAPAPEQKPAAEGAAAKEAAPAEEKAPAAEAAPAPAEPVKEEAAKPAAEPAKEEAKPAGSVVPAPAPEKK</sequence>
<gene>
    <name evidence="8" type="ORF">Metal_2999</name>
</gene>
<feature type="region of interest" description="Disordered" evidence="6">
    <location>
        <begin position="287"/>
        <end position="361"/>
    </location>
</feature>
<proteinExistence type="inferred from homology"/>
<evidence type="ECO:0000313" key="9">
    <source>
        <dbReference type="Proteomes" id="UP000005090"/>
    </source>
</evidence>
<dbReference type="HOGENOM" id="CLU_034646_1_1_6"/>
<dbReference type="Pfam" id="PF13616">
    <property type="entry name" value="Rotamase_3"/>
    <property type="match status" value="1"/>
</dbReference>
<dbReference type="Gene3D" id="1.10.8.1040">
    <property type="match status" value="1"/>
</dbReference>
<feature type="domain" description="PpiC" evidence="7">
    <location>
        <begin position="147"/>
        <end position="238"/>
    </location>
</feature>
<dbReference type="STRING" id="686340.Metal_2999"/>
<dbReference type="SUPFAM" id="SSF54534">
    <property type="entry name" value="FKBP-like"/>
    <property type="match status" value="1"/>
</dbReference>
<name>H8GMF5_METAL</name>
<dbReference type="AlphaFoldDB" id="H8GMF5"/>
<dbReference type="GO" id="GO:0003755">
    <property type="term" value="F:peptidyl-prolyl cis-trans isomerase activity"/>
    <property type="evidence" value="ECO:0007669"/>
    <property type="project" value="UniProtKB-KW"/>
</dbReference>
<dbReference type="InterPro" id="IPR050245">
    <property type="entry name" value="PrsA_foldase"/>
</dbReference>
<dbReference type="EC" id="5.2.1.8" evidence="3"/>
<evidence type="ECO:0000256" key="1">
    <source>
        <dbReference type="ARBA" id="ARBA00000971"/>
    </source>
</evidence>
<reference evidence="8 9" key="1">
    <citation type="journal article" date="2013" name="Genome Announc.">
        <title>Genome Sequence of the Obligate Gammaproteobacterial Methanotroph Methylomicrobium album Strain BG8.</title>
        <authorList>
            <person name="Kits K.D."/>
            <person name="Kalyuzhnaya M.G."/>
            <person name="Klotz M.G."/>
            <person name="Jetten M.S."/>
            <person name="Op den Camp H.J."/>
            <person name="Vuilleumier S."/>
            <person name="Bringel F."/>
            <person name="Dispirito A.A."/>
            <person name="Murrell J.C."/>
            <person name="Bruce D."/>
            <person name="Cheng J.F."/>
            <person name="Copeland A."/>
            <person name="Goodwin L."/>
            <person name="Hauser L."/>
            <person name="Lajus A."/>
            <person name="Land M.L."/>
            <person name="Lapidus A."/>
            <person name="Lucas S."/>
            <person name="Medigue C."/>
            <person name="Pitluck S."/>
            <person name="Woyke T."/>
            <person name="Zeytun A."/>
            <person name="Stein L.Y."/>
        </authorList>
    </citation>
    <scope>NUCLEOTIDE SEQUENCE [LARGE SCALE GENOMIC DNA]</scope>
    <source>
        <strain evidence="8 9">BG8</strain>
    </source>
</reference>
<evidence type="ECO:0000256" key="2">
    <source>
        <dbReference type="ARBA" id="ARBA00007656"/>
    </source>
</evidence>
<evidence type="ECO:0000313" key="8">
    <source>
        <dbReference type="EMBL" id="EIC30679.1"/>
    </source>
</evidence>
<comment type="catalytic activity">
    <reaction evidence="1">
        <text>[protein]-peptidylproline (omega=180) = [protein]-peptidylproline (omega=0)</text>
        <dbReference type="Rhea" id="RHEA:16237"/>
        <dbReference type="Rhea" id="RHEA-COMP:10747"/>
        <dbReference type="Rhea" id="RHEA-COMP:10748"/>
        <dbReference type="ChEBI" id="CHEBI:83833"/>
        <dbReference type="ChEBI" id="CHEBI:83834"/>
        <dbReference type="EC" id="5.2.1.8"/>
    </reaction>
</comment>
<dbReference type="eggNOG" id="COG0760">
    <property type="taxonomic scope" value="Bacteria"/>
</dbReference>
<evidence type="ECO:0000259" key="7">
    <source>
        <dbReference type="PROSITE" id="PS50198"/>
    </source>
</evidence>
<keyword evidence="5 8" id="KW-0413">Isomerase</keyword>
<dbReference type="InterPro" id="IPR027304">
    <property type="entry name" value="Trigger_fact/SurA_dom_sf"/>
</dbReference>
<keyword evidence="9" id="KW-1185">Reference proteome</keyword>
<dbReference type="InterPro" id="IPR000297">
    <property type="entry name" value="PPIase_PpiC"/>
</dbReference>
<dbReference type="PANTHER" id="PTHR47245">
    <property type="entry name" value="PEPTIDYLPROLYL ISOMERASE"/>
    <property type="match status" value="1"/>
</dbReference>